<accession>A0ABS8EJI3</accession>
<organism evidence="2 3">
    <name type="scientific">Winogradskyella immobilis</name>
    <dbReference type="NCBI Taxonomy" id="2816852"/>
    <lineage>
        <taxon>Bacteria</taxon>
        <taxon>Pseudomonadati</taxon>
        <taxon>Bacteroidota</taxon>
        <taxon>Flavobacteriia</taxon>
        <taxon>Flavobacteriales</taxon>
        <taxon>Flavobacteriaceae</taxon>
        <taxon>Winogradskyella</taxon>
    </lineage>
</organism>
<dbReference type="InterPro" id="IPR026341">
    <property type="entry name" value="T9SS_type_B"/>
</dbReference>
<protein>
    <submittedName>
        <fullName evidence="2">T9SS type B sorting domain-containing protein</fullName>
    </submittedName>
</protein>
<dbReference type="NCBIfam" id="TIGR04131">
    <property type="entry name" value="Bac_Flav_CTERM"/>
    <property type="match status" value="1"/>
</dbReference>
<reference evidence="3" key="2">
    <citation type="submission" date="2023-07" db="EMBL/GenBank/DDBJ databases">
        <title>Genome of Winogradskyella sp. E313.</title>
        <authorList>
            <person name="Zhou Y."/>
        </authorList>
    </citation>
    <scope>NUCLEOTIDE SEQUENCE [LARGE SCALE GENOMIC DNA]</scope>
    <source>
        <strain evidence="3">E313</strain>
    </source>
</reference>
<dbReference type="RefSeq" id="WP_227475738.1">
    <property type="nucleotide sequence ID" value="NZ_JAFMPT010000002.1"/>
</dbReference>
<sequence>MQNRFTGLKILIIFCISFFSKDLHAQLGFCQGNSGDPIFTETFGTGLQDSPLPAGATTYVYANGAPPDDGLYTVSSNTDYFDWFDITDITPNDTNGRMLVVNSDFDAGEFYRTNINGLCGNTTYEFSSWLINLSPAGGFCGSGVIPINVNFEIWDSTDTNLLASGSTGSIGSTSTPDWNQFGLVFQTQTNQTAIILKMINNGAGGCGNDLAIDDIVFKSCGDAITVEDANAENTISICSSQTPFSATITAIPDNAVFSSHFYQWESSTNGVTWQDIAGETNAMLNITDVTVSTLYRARIAEFEANLNDSDCITFSDVFQITVNPAPPMPDLECWETATFDETICDWVVSGTQPEAPTDIECWEETTFDNTICAWIVSGTQPEAPTDIECWEVAAFDNMICDWVVSGTQPEAPTDLECWETTTFDETICAWIVTGTQPEAPTDIECWEVATFDNTICDWVVSGTQPEAPTDLECWETIMFNNNTCLWEVLGEQPEEPIDLLCWQMAVFNFDTCIWDIVGEQPLEFRDEFISICDDNDEVILEAISNIENPIYNWSTGAITPAITIDQPGIFEVEVTDGCFTEIITFTVEAFQLPVIESVVSDGSSIIVNLVNETDGNFLYSLDNENFQTSNIFSNIPSGLYTIYVRSEECDIVVTQQHIHFFIQKFITPNGDGVNDTFSLNVLQLLGSSEVYIFDRYGKLLFSAINRNVNWDGTYRNQRLPTSDYWYRIIVEGQEFNGHFTLKR</sequence>
<proteinExistence type="predicted"/>
<evidence type="ECO:0000256" key="1">
    <source>
        <dbReference type="SAM" id="SignalP"/>
    </source>
</evidence>
<name>A0ABS8EJI3_9FLAO</name>
<dbReference type="Proteomes" id="UP000778797">
    <property type="component" value="Unassembled WGS sequence"/>
</dbReference>
<dbReference type="Pfam" id="PF13585">
    <property type="entry name" value="CHU_C"/>
    <property type="match status" value="1"/>
</dbReference>
<reference evidence="3" key="1">
    <citation type="submission" date="2021-03" db="EMBL/GenBank/DDBJ databases">
        <title>Genome of Cognatishimia sp. F0-27.</title>
        <authorList>
            <person name="Ping X."/>
        </authorList>
    </citation>
    <scope>NUCLEOTIDE SEQUENCE [LARGE SCALE GENOMIC DNA]</scope>
    <source>
        <strain evidence="3">E313</strain>
    </source>
</reference>
<evidence type="ECO:0000313" key="2">
    <source>
        <dbReference type="EMBL" id="MCC1483285.1"/>
    </source>
</evidence>
<dbReference type="EMBL" id="JAFMPT010000002">
    <property type="protein sequence ID" value="MCC1483285.1"/>
    <property type="molecule type" value="Genomic_DNA"/>
</dbReference>
<feature type="signal peptide" evidence="1">
    <location>
        <begin position="1"/>
        <end position="25"/>
    </location>
</feature>
<keyword evidence="3" id="KW-1185">Reference proteome</keyword>
<gene>
    <name evidence="2" type="ORF">J1C55_01670</name>
</gene>
<feature type="chain" id="PRO_5045090310" evidence="1">
    <location>
        <begin position="26"/>
        <end position="743"/>
    </location>
</feature>
<comment type="caution">
    <text evidence="2">The sequence shown here is derived from an EMBL/GenBank/DDBJ whole genome shotgun (WGS) entry which is preliminary data.</text>
</comment>
<keyword evidence="1" id="KW-0732">Signal</keyword>
<evidence type="ECO:0000313" key="3">
    <source>
        <dbReference type="Proteomes" id="UP000778797"/>
    </source>
</evidence>
<dbReference type="Gene3D" id="2.60.120.260">
    <property type="entry name" value="Galactose-binding domain-like"/>
    <property type="match status" value="1"/>
</dbReference>